<dbReference type="Proteomes" id="UP000553059">
    <property type="component" value="Unassembled WGS sequence"/>
</dbReference>
<gene>
    <name evidence="2" type="ORF">GX523_03230</name>
</gene>
<feature type="signal peptide" evidence="1">
    <location>
        <begin position="1"/>
        <end position="24"/>
    </location>
</feature>
<proteinExistence type="predicted"/>
<organism evidence="2 3">
    <name type="scientific">Desulfitobacterium dehalogenans</name>
    <dbReference type="NCBI Taxonomy" id="36854"/>
    <lineage>
        <taxon>Bacteria</taxon>
        <taxon>Bacillati</taxon>
        <taxon>Bacillota</taxon>
        <taxon>Clostridia</taxon>
        <taxon>Eubacteriales</taxon>
        <taxon>Desulfitobacteriaceae</taxon>
        <taxon>Desulfitobacterium</taxon>
    </lineage>
</organism>
<sequence>MKKRILGLLLTLGVMFTLSLPVLASESSATVFRLAGADRYATAVSIAKTGWEQSDYVVLAYGGNFPDALSAGVLAKKYDAPILLTSGNALPGATKNALKELKTRNVFLIGGSGVIPATIETELSGMGINVTRFAGQDRYETATKIAQQLSKPTELIVTTGEDYADALSIAPIAASKEIPILLVSKDAVADSVKSYLSTLNVTKTYVLGDSSIVADSVFNQFPNAERIVGADKYERNAAINQRLAGDMGSSSICIATGEGFADALTGSVLAAKKATPIILVNNSLSDAALKSKLQQDYPQAQKLYLFGGTGVFSYDLFMSLVDKTHSSNTNTSSSTSATPPDSDIAGLYTENGTGEFSGRQRLMGYPEASRFAIYFTASTEGSMTRTATTVVDLRGLNNNELVRWTYNGTPMTNTRKECNSFFSDVSYLSSKLQGTVISSEWLYATFGQVYLDWAEFLQFSNDASHLVNKYLAAKEPTNSNSIVTIKPDTVIKWRGASFQKMILNADQVQRYGVLAHPDPERPGYYFVYSLETSSGLSSVYYMDEMTEEFMQAENAIGVFNGIRTLKSKGDIFFHEDDLNANGIL</sequence>
<feature type="chain" id="PRO_5028257169" evidence="1">
    <location>
        <begin position="25"/>
        <end position="584"/>
    </location>
</feature>
<dbReference type="PANTHER" id="PTHR30032">
    <property type="entry name" value="N-ACETYLMURAMOYL-L-ALANINE AMIDASE-RELATED"/>
    <property type="match status" value="1"/>
</dbReference>
<dbReference type="Pfam" id="PF04122">
    <property type="entry name" value="CW_binding_2"/>
    <property type="match status" value="3"/>
</dbReference>
<reference evidence="2 3" key="1">
    <citation type="journal article" date="2020" name="Biotechnol. Biofuels">
        <title>New insights from the biogas microbiome by comprehensive genome-resolved metagenomics of nearly 1600 species originating from multiple anaerobic digesters.</title>
        <authorList>
            <person name="Campanaro S."/>
            <person name="Treu L."/>
            <person name="Rodriguez-R L.M."/>
            <person name="Kovalovszki A."/>
            <person name="Ziels R.M."/>
            <person name="Maus I."/>
            <person name="Zhu X."/>
            <person name="Kougias P.G."/>
            <person name="Basile A."/>
            <person name="Luo G."/>
            <person name="Schluter A."/>
            <person name="Konstantinidis K.T."/>
            <person name="Angelidaki I."/>
        </authorList>
    </citation>
    <scope>NUCLEOTIDE SEQUENCE [LARGE SCALE GENOMIC DNA]</scope>
    <source>
        <strain evidence="2">AS05jafATM_4</strain>
    </source>
</reference>
<dbReference type="Gene3D" id="3.40.50.12090">
    <property type="match status" value="1"/>
</dbReference>
<comment type="caution">
    <text evidence="2">The sequence shown here is derived from an EMBL/GenBank/DDBJ whole genome shotgun (WGS) entry which is preliminary data.</text>
</comment>
<dbReference type="EMBL" id="DUTF01000079">
    <property type="protein sequence ID" value="HHY25762.1"/>
    <property type="molecule type" value="Genomic_DNA"/>
</dbReference>
<evidence type="ECO:0000256" key="1">
    <source>
        <dbReference type="SAM" id="SignalP"/>
    </source>
</evidence>
<keyword evidence="1" id="KW-0732">Signal</keyword>
<dbReference type="InterPro" id="IPR007253">
    <property type="entry name" value="Cell_wall-bd_2"/>
</dbReference>
<evidence type="ECO:0000313" key="2">
    <source>
        <dbReference type="EMBL" id="HHY25762.1"/>
    </source>
</evidence>
<dbReference type="AlphaFoldDB" id="A0A7C6Z2Y2"/>
<name>A0A7C6Z2Y2_9FIRM</name>
<dbReference type="InterPro" id="IPR051922">
    <property type="entry name" value="Bact_Sporulation_Assoc"/>
</dbReference>
<protein>
    <submittedName>
        <fullName evidence="2">Cell wall-binding repeat-containing protein</fullName>
    </submittedName>
</protein>
<dbReference type="PANTHER" id="PTHR30032:SF8">
    <property type="entry name" value="GERMINATION-SPECIFIC N-ACETYLMURAMOYL-L-ALANINE AMIDASE"/>
    <property type="match status" value="1"/>
</dbReference>
<accession>A0A7C6Z2Y2</accession>
<evidence type="ECO:0000313" key="3">
    <source>
        <dbReference type="Proteomes" id="UP000553059"/>
    </source>
</evidence>